<evidence type="ECO:0000259" key="2">
    <source>
        <dbReference type="PROSITE" id="PS50918"/>
    </source>
</evidence>
<dbReference type="EMBL" id="WNYA01000060">
    <property type="protein sequence ID" value="KAG8550348.1"/>
    <property type="molecule type" value="Genomic_DNA"/>
</dbReference>
<name>A0AAV6ZW93_ENGPU</name>
<dbReference type="InterPro" id="IPR018123">
    <property type="entry name" value="WWE-dom_subgr"/>
</dbReference>
<evidence type="ECO:0000256" key="1">
    <source>
        <dbReference type="ARBA" id="ARBA00004906"/>
    </source>
</evidence>
<dbReference type="InterPro" id="IPR004170">
    <property type="entry name" value="WWE_dom"/>
</dbReference>
<sequence>MMLDRGAVLVWEWQDEASTWKPYSPQVAHYIEEVIRENPKASSVSLGEADASLTPYILDLISMNQFRLDTGK</sequence>
<dbReference type="Proteomes" id="UP000824782">
    <property type="component" value="Unassembled WGS sequence"/>
</dbReference>
<dbReference type="InterPro" id="IPR037197">
    <property type="entry name" value="WWE_dom_sf"/>
</dbReference>
<dbReference type="AlphaFoldDB" id="A0AAV6ZW93"/>
<evidence type="ECO:0000313" key="4">
    <source>
        <dbReference type="Proteomes" id="UP000824782"/>
    </source>
</evidence>
<reference evidence="3" key="1">
    <citation type="thesis" date="2020" institute="ProQuest LLC" country="789 East Eisenhower Parkway, Ann Arbor, MI, USA">
        <title>Comparative Genomics and Chromosome Evolution.</title>
        <authorList>
            <person name="Mudd A.B."/>
        </authorList>
    </citation>
    <scope>NUCLEOTIDE SEQUENCE</scope>
    <source>
        <strain evidence="3">237g6f4</strain>
        <tissue evidence="3">Blood</tissue>
    </source>
</reference>
<dbReference type="SUPFAM" id="SSF117839">
    <property type="entry name" value="WWE domain"/>
    <property type="match status" value="1"/>
</dbReference>
<comment type="caution">
    <text evidence="3">The sequence shown here is derived from an EMBL/GenBank/DDBJ whole genome shotgun (WGS) entry which is preliminary data.</text>
</comment>
<keyword evidence="4" id="KW-1185">Reference proteome</keyword>
<dbReference type="Pfam" id="PF02825">
    <property type="entry name" value="WWE"/>
    <property type="match status" value="1"/>
</dbReference>
<organism evidence="3 4">
    <name type="scientific">Engystomops pustulosus</name>
    <name type="common">Tungara frog</name>
    <name type="synonym">Physalaemus pustulosus</name>
    <dbReference type="NCBI Taxonomy" id="76066"/>
    <lineage>
        <taxon>Eukaryota</taxon>
        <taxon>Metazoa</taxon>
        <taxon>Chordata</taxon>
        <taxon>Craniata</taxon>
        <taxon>Vertebrata</taxon>
        <taxon>Euteleostomi</taxon>
        <taxon>Amphibia</taxon>
        <taxon>Batrachia</taxon>
        <taxon>Anura</taxon>
        <taxon>Neobatrachia</taxon>
        <taxon>Hyloidea</taxon>
        <taxon>Leptodactylidae</taxon>
        <taxon>Leiuperinae</taxon>
        <taxon>Engystomops</taxon>
    </lineage>
</organism>
<accession>A0AAV6ZW93</accession>
<evidence type="ECO:0000313" key="3">
    <source>
        <dbReference type="EMBL" id="KAG8550348.1"/>
    </source>
</evidence>
<feature type="domain" description="WWE" evidence="2">
    <location>
        <begin position="1"/>
        <end position="72"/>
    </location>
</feature>
<dbReference type="Gene3D" id="3.30.720.50">
    <property type="match status" value="1"/>
</dbReference>
<comment type="pathway">
    <text evidence="1">Protein modification; protein ubiquitination.</text>
</comment>
<protein>
    <recommendedName>
        <fullName evidence="2">WWE domain-containing protein</fullName>
    </recommendedName>
</protein>
<dbReference type="GO" id="GO:0008270">
    <property type="term" value="F:zinc ion binding"/>
    <property type="evidence" value="ECO:0007669"/>
    <property type="project" value="InterPro"/>
</dbReference>
<proteinExistence type="predicted"/>
<gene>
    <name evidence="3" type="ORF">GDO81_026442</name>
</gene>
<dbReference type="SMART" id="SM00678">
    <property type="entry name" value="WWE"/>
    <property type="match status" value="1"/>
</dbReference>
<dbReference type="PROSITE" id="PS50918">
    <property type="entry name" value="WWE"/>
    <property type="match status" value="1"/>
</dbReference>